<proteinExistence type="predicted"/>
<sequence length="154" mass="17592">MKFLICFLAVISLFASVHGWNKIEHTTGKELLHILEGGYYQDGGLHRVYVIMFYNPGVGSENLQAKNNEYRQAIKTQVLDKWPNVYYTEVDATNADYVRFSEDVVGVNTAELIHAPSILIMEYGQGVWIHGPEAVSRIARYVPAYEERSRVSRH</sequence>
<organism evidence="2 3">
    <name type="scientific">Euplotes crassus</name>
    <dbReference type="NCBI Taxonomy" id="5936"/>
    <lineage>
        <taxon>Eukaryota</taxon>
        <taxon>Sar</taxon>
        <taxon>Alveolata</taxon>
        <taxon>Ciliophora</taxon>
        <taxon>Intramacronucleata</taxon>
        <taxon>Spirotrichea</taxon>
        <taxon>Hypotrichia</taxon>
        <taxon>Euplotida</taxon>
        <taxon>Euplotidae</taxon>
        <taxon>Moneuplotes</taxon>
    </lineage>
</organism>
<evidence type="ECO:0000313" key="3">
    <source>
        <dbReference type="Proteomes" id="UP001295684"/>
    </source>
</evidence>
<evidence type="ECO:0000313" key="2">
    <source>
        <dbReference type="EMBL" id="CAI2382056.1"/>
    </source>
</evidence>
<dbReference type="EMBL" id="CAMPGE010024199">
    <property type="protein sequence ID" value="CAI2382056.1"/>
    <property type="molecule type" value="Genomic_DNA"/>
</dbReference>
<reference evidence="2" key="1">
    <citation type="submission" date="2023-07" db="EMBL/GenBank/DDBJ databases">
        <authorList>
            <consortium name="AG Swart"/>
            <person name="Singh M."/>
            <person name="Singh A."/>
            <person name="Seah K."/>
            <person name="Emmerich C."/>
        </authorList>
    </citation>
    <scope>NUCLEOTIDE SEQUENCE</scope>
    <source>
        <strain evidence="2">DP1</strain>
    </source>
</reference>
<protein>
    <submittedName>
        <fullName evidence="2">Uncharacterized protein</fullName>
    </submittedName>
</protein>
<keyword evidence="3" id="KW-1185">Reference proteome</keyword>
<feature type="signal peptide" evidence="1">
    <location>
        <begin position="1"/>
        <end position="19"/>
    </location>
</feature>
<keyword evidence="1" id="KW-0732">Signal</keyword>
<dbReference type="AlphaFoldDB" id="A0AAD2D746"/>
<evidence type="ECO:0000256" key="1">
    <source>
        <dbReference type="SAM" id="SignalP"/>
    </source>
</evidence>
<comment type="caution">
    <text evidence="2">The sequence shown here is derived from an EMBL/GenBank/DDBJ whole genome shotgun (WGS) entry which is preliminary data.</text>
</comment>
<gene>
    <name evidence="2" type="ORF">ECRASSUSDP1_LOCUS23523</name>
</gene>
<accession>A0AAD2D746</accession>
<name>A0AAD2D746_EUPCR</name>
<feature type="chain" id="PRO_5042001340" evidence="1">
    <location>
        <begin position="20"/>
        <end position="154"/>
    </location>
</feature>
<dbReference type="Proteomes" id="UP001295684">
    <property type="component" value="Unassembled WGS sequence"/>
</dbReference>